<dbReference type="NCBIfam" id="TIGR02937">
    <property type="entry name" value="sigma70-ECF"/>
    <property type="match status" value="1"/>
</dbReference>
<dbReference type="InterPro" id="IPR013249">
    <property type="entry name" value="RNA_pol_sigma70_r4_t2"/>
</dbReference>
<sequence length="171" mass="20134">MTFFSNNLNHAEDMFQKMYETYRVRVFDYIAGKVKDRDDTCDIMQNVFFHLWLYKESLDINTENIIFKTCNQEISNFFALKKKQPSISNSQNIEIPDESADQLKEQYDKEEQLNTIQINIELLPAPRKQILTMNKLEGISQEKIADRLNLSKKAVKKQISKAILFLRESAK</sequence>
<keyword evidence="4" id="KW-0804">Transcription</keyword>
<dbReference type="Pfam" id="PF08281">
    <property type="entry name" value="Sigma70_r4_2"/>
    <property type="match status" value="1"/>
</dbReference>
<feature type="domain" description="RNA polymerase sigma factor 70 region 4 type 2" evidence="5">
    <location>
        <begin position="120"/>
        <end position="164"/>
    </location>
</feature>
<dbReference type="InterPro" id="IPR013324">
    <property type="entry name" value="RNA_pol_sigma_r3/r4-like"/>
</dbReference>
<name>A0A363NUG5_9SPHI</name>
<evidence type="ECO:0000256" key="4">
    <source>
        <dbReference type="ARBA" id="ARBA00023163"/>
    </source>
</evidence>
<dbReference type="InterPro" id="IPR013325">
    <property type="entry name" value="RNA_pol_sigma_r2"/>
</dbReference>
<evidence type="ECO:0000256" key="1">
    <source>
        <dbReference type="ARBA" id="ARBA00010641"/>
    </source>
</evidence>
<reference evidence="6 7" key="1">
    <citation type="submission" date="2018-04" db="EMBL/GenBank/DDBJ databases">
        <title>Sphingobacterium sp. M46 Genome.</title>
        <authorList>
            <person name="Cheng J."/>
            <person name="Li Y."/>
        </authorList>
    </citation>
    <scope>NUCLEOTIDE SEQUENCE [LARGE SCALE GENOMIC DNA]</scope>
    <source>
        <strain evidence="6 7">M46</strain>
    </source>
</reference>
<evidence type="ECO:0000313" key="6">
    <source>
        <dbReference type="EMBL" id="PUV24419.1"/>
    </source>
</evidence>
<dbReference type="SUPFAM" id="SSF88946">
    <property type="entry name" value="Sigma2 domain of RNA polymerase sigma factors"/>
    <property type="match status" value="1"/>
</dbReference>
<dbReference type="PANTHER" id="PTHR43133:SF46">
    <property type="entry name" value="RNA POLYMERASE SIGMA-70 FACTOR ECF SUBFAMILY"/>
    <property type="match status" value="1"/>
</dbReference>
<comment type="similarity">
    <text evidence="1">Belongs to the sigma-70 factor family. ECF subfamily.</text>
</comment>
<dbReference type="GO" id="GO:0003677">
    <property type="term" value="F:DNA binding"/>
    <property type="evidence" value="ECO:0007669"/>
    <property type="project" value="InterPro"/>
</dbReference>
<gene>
    <name evidence="6" type="ORF">DCO56_13825</name>
</gene>
<dbReference type="Proteomes" id="UP000250831">
    <property type="component" value="Unassembled WGS sequence"/>
</dbReference>
<accession>A0A363NUG5</accession>
<dbReference type="InterPro" id="IPR014284">
    <property type="entry name" value="RNA_pol_sigma-70_dom"/>
</dbReference>
<proteinExistence type="inferred from homology"/>
<evidence type="ECO:0000259" key="5">
    <source>
        <dbReference type="Pfam" id="PF08281"/>
    </source>
</evidence>
<keyword evidence="7" id="KW-1185">Reference proteome</keyword>
<dbReference type="Gene3D" id="1.10.1740.10">
    <property type="match status" value="1"/>
</dbReference>
<evidence type="ECO:0000256" key="3">
    <source>
        <dbReference type="ARBA" id="ARBA00023082"/>
    </source>
</evidence>
<dbReference type="InterPro" id="IPR036388">
    <property type="entry name" value="WH-like_DNA-bd_sf"/>
</dbReference>
<dbReference type="InterPro" id="IPR039425">
    <property type="entry name" value="RNA_pol_sigma-70-like"/>
</dbReference>
<keyword evidence="3" id="KW-0731">Sigma factor</keyword>
<dbReference type="AlphaFoldDB" id="A0A363NUG5"/>
<dbReference type="SUPFAM" id="SSF88659">
    <property type="entry name" value="Sigma3 and sigma4 domains of RNA polymerase sigma factors"/>
    <property type="match status" value="1"/>
</dbReference>
<dbReference type="Gene3D" id="1.10.10.10">
    <property type="entry name" value="Winged helix-like DNA-binding domain superfamily/Winged helix DNA-binding domain"/>
    <property type="match status" value="1"/>
</dbReference>
<dbReference type="EMBL" id="QCXX01000003">
    <property type="protein sequence ID" value="PUV24419.1"/>
    <property type="molecule type" value="Genomic_DNA"/>
</dbReference>
<dbReference type="GO" id="GO:0006352">
    <property type="term" value="P:DNA-templated transcription initiation"/>
    <property type="evidence" value="ECO:0007669"/>
    <property type="project" value="InterPro"/>
</dbReference>
<dbReference type="OrthoDB" id="1524077at2"/>
<dbReference type="GO" id="GO:0016987">
    <property type="term" value="F:sigma factor activity"/>
    <property type="evidence" value="ECO:0007669"/>
    <property type="project" value="UniProtKB-KW"/>
</dbReference>
<comment type="caution">
    <text evidence="6">The sequence shown here is derived from an EMBL/GenBank/DDBJ whole genome shotgun (WGS) entry which is preliminary data.</text>
</comment>
<keyword evidence="2" id="KW-0805">Transcription regulation</keyword>
<organism evidence="6 7">
    <name type="scientific">Sphingobacterium athyrii</name>
    <dbReference type="NCBI Taxonomy" id="2152717"/>
    <lineage>
        <taxon>Bacteria</taxon>
        <taxon>Pseudomonadati</taxon>
        <taxon>Bacteroidota</taxon>
        <taxon>Sphingobacteriia</taxon>
        <taxon>Sphingobacteriales</taxon>
        <taxon>Sphingobacteriaceae</taxon>
        <taxon>Sphingobacterium</taxon>
    </lineage>
</organism>
<evidence type="ECO:0000313" key="7">
    <source>
        <dbReference type="Proteomes" id="UP000250831"/>
    </source>
</evidence>
<protein>
    <recommendedName>
        <fullName evidence="5">RNA polymerase sigma factor 70 region 4 type 2 domain-containing protein</fullName>
    </recommendedName>
</protein>
<dbReference type="PANTHER" id="PTHR43133">
    <property type="entry name" value="RNA POLYMERASE ECF-TYPE SIGMA FACTO"/>
    <property type="match status" value="1"/>
</dbReference>
<evidence type="ECO:0000256" key="2">
    <source>
        <dbReference type="ARBA" id="ARBA00023015"/>
    </source>
</evidence>